<sequence>MEFASARRAAREDGIAGPGWTEHLNDGLSGLVKVLRGHSGWSPEHPFDANAFPVGDGPRDDRLVCRDLDAFADAGELAEENARLYGATSVADFVETVWGCTSLEPVKAWHFGVSGFRGLEFSFRDGAETRMRAWQFDACPKVAAALAAALTYRCEKGFYMEARCAGDQGGVWGLSFDRKERGAYAVARFHPERATYDPHGREVVSRCPILLEQDANGNIAFRHPGTVPDRLIDNFIPSMKRCDVAGGEPTCKTERGPEGAAMRASRPGGVNISFPALVERAQAAALATARGATTAAGNRL</sequence>
<protein>
    <submittedName>
        <fullName evidence="2">Uncharacterized protein</fullName>
    </submittedName>
</protein>
<accession>C8WNK8</accession>
<evidence type="ECO:0000256" key="1">
    <source>
        <dbReference type="SAM" id="MobiDB-lite"/>
    </source>
</evidence>
<keyword evidence="3" id="KW-1185">Reference proteome</keyword>
<dbReference type="Proteomes" id="UP000001377">
    <property type="component" value="Chromosome"/>
</dbReference>
<feature type="region of interest" description="Disordered" evidence="1">
    <location>
        <begin position="247"/>
        <end position="266"/>
    </location>
</feature>
<reference evidence="2 3" key="1">
    <citation type="journal article" date="2009" name="Stand. Genomic Sci.">
        <title>Complete genome sequence of Eggerthella lenta type strain (IPP VPI 0255).</title>
        <authorList>
            <person name="Saunders E."/>
            <person name="Pukall R."/>
            <person name="Abt B."/>
            <person name="Lapidus A."/>
            <person name="Glavina Del Rio T."/>
            <person name="Copeland A."/>
            <person name="Tice H."/>
            <person name="Cheng J.F."/>
            <person name="Lucas S."/>
            <person name="Chen F."/>
            <person name="Nolan M."/>
            <person name="Bruce D."/>
            <person name="Goodwin L."/>
            <person name="Pitluck S."/>
            <person name="Ivanova N."/>
            <person name="Mavromatis K."/>
            <person name="Ovchinnikova G."/>
            <person name="Pati A."/>
            <person name="Chen A."/>
            <person name="Palaniappan K."/>
            <person name="Land M."/>
            <person name="Hauser L."/>
            <person name="Chang Y.J."/>
            <person name="Jeffries C.D."/>
            <person name="Chain P."/>
            <person name="Meincke L."/>
            <person name="Sims D."/>
            <person name="Brettin T."/>
            <person name="Detter J.C."/>
            <person name="Goker M."/>
            <person name="Bristow J."/>
            <person name="Eisen J.A."/>
            <person name="Markowitz V."/>
            <person name="Hugenholtz P."/>
            <person name="Kyrpides N.C."/>
            <person name="Klenk H.P."/>
            <person name="Han C."/>
        </authorList>
    </citation>
    <scope>NUCLEOTIDE SEQUENCE [LARGE SCALE GENOMIC DNA]</scope>
    <source>
        <strain evidence="3">ATCC 25559 / DSM 2243 / CCUG 17323 / JCM 9979 / KCTC 3265 / NCTC 11813 / VPI 0255 / 1899 B</strain>
    </source>
</reference>
<evidence type="ECO:0000313" key="3">
    <source>
        <dbReference type="Proteomes" id="UP000001377"/>
    </source>
</evidence>
<proteinExistence type="predicted"/>
<dbReference type="HOGENOM" id="CLU_926646_0_0_11"/>
<dbReference type="KEGG" id="ele:Elen_0895"/>
<name>C8WNK8_EGGLE</name>
<organism evidence="2 3">
    <name type="scientific">Eggerthella lenta (strain ATCC 25559 / DSM 2243 / CCUG 17323 / JCM 9979 / KCTC 3265 / NCTC 11813 / VPI 0255 / 1899 B)</name>
    <name type="common">Eubacterium lentum</name>
    <dbReference type="NCBI Taxonomy" id="479437"/>
    <lineage>
        <taxon>Bacteria</taxon>
        <taxon>Bacillati</taxon>
        <taxon>Actinomycetota</taxon>
        <taxon>Coriobacteriia</taxon>
        <taxon>Eggerthellales</taxon>
        <taxon>Eggerthellaceae</taxon>
        <taxon>Eggerthella</taxon>
    </lineage>
</organism>
<gene>
    <name evidence="2" type="ordered locus">Elen_0895</name>
</gene>
<dbReference type="PaxDb" id="479437-Elen_0895"/>
<dbReference type="EMBL" id="CP001726">
    <property type="protein sequence ID" value="ACV54868.1"/>
    <property type="molecule type" value="Genomic_DNA"/>
</dbReference>
<evidence type="ECO:0000313" key="2">
    <source>
        <dbReference type="EMBL" id="ACV54868.1"/>
    </source>
</evidence>
<dbReference type="AlphaFoldDB" id="C8WNK8"/>
<dbReference type="BioCyc" id="ELEN479437:G1GFY-898-MONOMER"/>